<evidence type="ECO:0000313" key="1">
    <source>
        <dbReference type="EMBL" id="EXJ14971.1"/>
    </source>
</evidence>
<gene>
    <name evidence="1" type="ORF">D779_1935</name>
</gene>
<organism evidence="1 2">
    <name type="scientific">Imhoffiella purpurea</name>
    <dbReference type="NCBI Taxonomy" id="1249627"/>
    <lineage>
        <taxon>Bacteria</taxon>
        <taxon>Pseudomonadati</taxon>
        <taxon>Pseudomonadota</taxon>
        <taxon>Gammaproteobacteria</taxon>
        <taxon>Chromatiales</taxon>
        <taxon>Chromatiaceae</taxon>
        <taxon>Imhoffiella</taxon>
    </lineage>
</organism>
<keyword evidence="2" id="KW-1185">Reference proteome</keyword>
<dbReference type="Proteomes" id="UP000019460">
    <property type="component" value="Unassembled WGS sequence"/>
</dbReference>
<proteinExistence type="predicted"/>
<dbReference type="STRING" id="1249627.D779_1935"/>
<dbReference type="AlphaFoldDB" id="W9VDB1"/>
<keyword evidence="1" id="KW-0812">Transmembrane</keyword>
<dbReference type="EMBL" id="AONC01000031">
    <property type="protein sequence ID" value="EXJ14971.1"/>
    <property type="molecule type" value="Genomic_DNA"/>
</dbReference>
<protein>
    <submittedName>
        <fullName evidence="1">PUTATIVE TRANSMEMBRANE PROTEIN</fullName>
    </submittedName>
</protein>
<dbReference type="eggNOG" id="ENOG5032YBM">
    <property type="taxonomic scope" value="Bacteria"/>
</dbReference>
<sequence length="312" mass="34042">MEVGLKVFPACVSALESLDPHLDPHGRLLVLVVYEGSNAAARQAAGSLESAKKIRGHPLLVRVLSAADLDAYAGPRPGAIFIASIGLEPHRLRNWSERLQTLVFSPFADAVEEGAVAGIHVSDRIQPAVNLAQADRAGIRFKPYFLKEARYHEPFSEIDVRAVFLFNFALFIDWPSSAFDAPSAPLRYCVLGNPALSVSLKRTLADERVAGRPLQIADARNPDQWRRCHILYIDHRSGESLQKVVDAVKGAPVLTVGDTDTMAHEGGMISLIRKGERLHPVINREAAMRSGIQISSKLLRLATLVPDSPDGN</sequence>
<dbReference type="Pfam" id="PF13689">
    <property type="entry name" value="DUF4154"/>
    <property type="match status" value="1"/>
</dbReference>
<name>W9VDB1_9GAMM</name>
<dbReference type="InterPro" id="IPR025293">
    <property type="entry name" value="YfiR/HmsC-like"/>
</dbReference>
<comment type="caution">
    <text evidence="1">The sequence shown here is derived from an EMBL/GenBank/DDBJ whole genome shotgun (WGS) entry which is preliminary data.</text>
</comment>
<accession>W9VDB1</accession>
<evidence type="ECO:0000313" key="2">
    <source>
        <dbReference type="Proteomes" id="UP000019460"/>
    </source>
</evidence>
<keyword evidence="1" id="KW-0472">Membrane</keyword>
<reference evidence="1 2" key="1">
    <citation type="submission" date="2012-11" db="EMBL/GenBank/DDBJ databases">
        <title>Genome assembly of Thiorhodococcus sp. AK35.</title>
        <authorList>
            <person name="Nupur N."/>
            <person name="Khatri I."/>
            <person name="Subramanian S."/>
            <person name="Pinnaka A."/>
        </authorList>
    </citation>
    <scope>NUCLEOTIDE SEQUENCE [LARGE SCALE GENOMIC DNA]</scope>
    <source>
        <strain evidence="1 2">AK35</strain>
    </source>
</reference>